<reference evidence="1" key="1">
    <citation type="submission" date="2020-10" db="EMBL/GenBank/DDBJ databases">
        <authorList>
            <person name="Kusch S."/>
        </authorList>
    </citation>
    <scope>NUCLEOTIDE SEQUENCE</scope>
    <source>
        <strain evidence="1">SwB9</strain>
    </source>
</reference>
<accession>A0A8H2ZLM9</accession>
<protein>
    <submittedName>
        <fullName evidence="1">713e0eec-ffbb-4749-886f-a37cc987178a</fullName>
    </submittedName>
</protein>
<keyword evidence="2" id="KW-1185">Reference proteome</keyword>
<dbReference type="AlphaFoldDB" id="A0A8H2ZLM9"/>
<proteinExistence type="predicted"/>
<dbReference type="SUPFAM" id="SSF56112">
    <property type="entry name" value="Protein kinase-like (PK-like)"/>
    <property type="match status" value="1"/>
</dbReference>
<evidence type="ECO:0000313" key="2">
    <source>
        <dbReference type="Proteomes" id="UP000624404"/>
    </source>
</evidence>
<dbReference type="Gene3D" id="1.10.510.10">
    <property type="entry name" value="Transferase(Phosphotransferase) domain 1"/>
    <property type="match status" value="1"/>
</dbReference>
<sequence length="396" mass="45386">MMQIFFLESFQWSGIGEHDDELIKFQIRCFGAKFEIQYTLQNLSLSPNLLEQYQSSLAIMRACEVGDNRDGDKAFEEILRLKKPFEELIIELAPNPPPSCNQLSDYLYPPFLILEAKAAAQDSTIIQPHFKGQLPRQIRFPAGEYISPPLDWLNLVKSSTSQQIQLVPSPDLEQHPCLRGPGKVIAEDGALCYYKELPSLSAVAEAKSWIHIQIPAAIEAKKLRSDIRICRLHSVVVDDDREVLQHWYSATEKDLVDEWRGDISDDWTPEEYADPNFDIRRVVGILLHYIDSKGTLEQIVPWSDCLDEHRHRWAIELEDLVGELHAAGLVWGDAKPHNVLVDRDDKLWLIDLEGGYTLGWVDEANKNSQEGDLQGVKRIKEWLAKWSKKSIDRIVH</sequence>
<dbReference type="InterPro" id="IPR011009">
    <property type="entry name" value="Kinase-like_dom_sf"/>
</dbReference>
<dbReference type="Proteomes" id="UP000624404">
    <property type="component" value="Unassembled WGS sequence"/>
</dbReference>
<dbReference type="EMBL" id="CAJHIA010000007">
    <property type="protein sequence ID" value="CAD6442366.1"/>
    <property type="molecule type" value="Genomic_DNA"/>
</dbReference>
<comment type="caution">
    <text evidence="1">The sequence shown here is derived from an EMBL/GenBank/DDBJ whole genome shotgun (WGS) entry which is preliminary data.</text>
</comment>
<name>A0A8H2ZLM9_9HELO</name>
<evidence type="ECO:0000313" key="1">
    <source>
        <dbReference type="EMBL" id="CAD6442366.1"/>
    </source>
</evidence>
<dbReference type="Pfam" id="PF06293">
    <property type="entry name" value="Kdo"/>
    <property type="match status" value="1"/>
</dbReference>
<organism evidence="1 2">
    <name type="scientific">Sclerotinia trifoliorum</name>
    <dbReference type="NCBI Taxonomy" id="28548"/>
    <lineage>
        <taxon>Eukaryota</taxon>
        <taxon>Fungi</taxon>
        <taxon>Dikarya</taxon>
        <taxon>Ascomycota</taxon>
        <taxon>Pezizomycotina</taxon>
        <taxon>Leotiomycetes</taxon>
        <taxon>Helotiales</taxon>
        <taxon>Sclerotiniaceae</taxon>
        <taxon>Sclerotinia</taxon>
    </lineage>
</organism>
<dbReference type="OrthoDB" id="3450874at2759"/>
<gene>
    <name evidence="1" type="ORF">SCLTRI_LOCUS2158</name>
</gene>